<gene>
    <name evidence="2" type="ORF">S01H1_11284</name>
</gene>
<accession>X0SQJ5</accession>
<organism evidence="2">
    <name type="scientific">marine sediment metagenome</name>
    <dbReference type="NCBI Taxonomy" id="412755"/>
    <lineage>
        <taxon>unclassified sequences</taxon>
        <taxon>metagenomes</taxon>
        <taxon>ecological metagenomes</taxon>
    </lineage>
</organism>
<evidence type="ECO:0000256" key="1">
    <source>
        <dbReference type="SAM" id="MobiDB-lite"/>
    </source>
</evidence>
<name>X0SQJ5_9ZZZZ</name>
<evidence type="ECO:0000313" key="2">
    <source>
        <dbReference type="EMBL" id="GAF78152.1"/>
    </source>
</evidence>
<feature type="non-terminal residue" evidence="2">
    <location>
        <position position="134"/>
    </location>
</feature>
<protein>
    <recommendedName>
        <fullName evidence="3">Glycoside hydrolase family 5 domain-containing protein</fullName>
    </recommendedName>
</protein>
<sequence>MKTRKLIVLMFFTFLVLSILACSGGEEVTTTPSPESEPDGTPIPSDATSDKWELWVNGTHLRGANIYQRRVYPELDGPTFMGPYPVGPPYTQEDFNRLAALGANYVNISHPGLFTETPPYTLDKSIQDNLDNLL</sequence>
<reference evidence="2" key="1">
    <citation type="journal article" date="2014" name="Front. Microbiol.">
        <title>High frequency of phylogenetically diverse reductive dehalogenase-homologous genes in deep subseafloor sedimentary metagenomes.</title>
        <authorList>
            <person name="Kawai M."/>
            <person name="Futagami T."/>
            <person name="Toyoda A."/>
            <person name="Takaki Y."/>
            <person name="Nishi S."/>
            <person name="Hori S."/>
            <person name="Arai W."/>
            <person name="Tsubouchi T."/>
            <person name="Morono Y."/>
            <person name="Uchiyama I."/>
            <person name="Ito T."/>
            <person name="Fujiyama A."/>
            <person name="Inagaki F."/>
            <person name="Takami H."/>
        </authorList>
    </citation>
    <scope>NUCLEOTIDE SEQUENCE</scope>
    <source>
        <strain evidence="2">Expedition CK06-06</strain>
    </source>
</reference>
<dbReference type="EMBL" id="BARS01005752">
    <property type="protein sequence ID" value="GAF78152.1"/>
    <property type="molecule type" value="Genomic_DNA"/>
</dbReference>
<feature type="compositionally biased region" description="Low complexity" evidence="1">
    <location>
        <begin position="26"/>
        <end position="42"/>
    </location>
</feature>
<evidence type="ECO:0008006" key="3">
    <source>
        <dbReference type="Google" id="ProtNLM"/>
    </source>
</evidence>
<dbReference type="AlphaFoldDB" id="X0SQJ5"/>
<feature type="region of interest" description="Disordered" evidence="1">
    <location>
        <begin position="26"/>
        <end position="49"/>
    </location>
</feature>
<comment type="caution">
    <text evidence="2">The sequence shown here is derived from an EMBL/GenBank/DDBJ whole genome shotgun (WGS) entry which is preliminary data.</text>
</comment>
<dbReference type="PROSITE" id="PS51257">
    <property type="entry name" value="PROKAR_LIPOPROTEIN"/>
    <property type="match status" value="1"/>
</dbReference>
<proteinExistence type="predicted"/>